<dbReference type="PROSITE" id="PS00972">
    <property type="entry name" value="USP_1"/>
    <property type="match status" value="1"/>
</dbReference>
<keyword evidence="1" id="KW-0645">Protease</keyword>
<dbReference type="GO" id="GO:0005829">
    <property type="term" value="C:cytosol"/>
    <property type="evidence" value="ECO:0007669"/>
    <property type="project" value="TreeGrafter"/>
</dbReference>
<evidence type="ECO:0000256" key="2">
    <source>
        <dbReference type="SAM" id="MobiDB-lite"/>
    </source>
</evidence>
<reference evidence="4" key="3">
    <citation type="submission" date="2025-09" db="UniProtKB">
        <authorList>
            <consortium name="Ensembl"/>
        </authorList>
    </citation>
    <scope>IDENTIFICATION</scope>
</reference>
<proteinExistence type="inferred from homology"/>
<reference evidence="4" key="2">
    <citation type="submission" date="2025-08" db="UniProtKB">
        <authorList>
            <consortium name="Ensembl"/>
        </authorList>
    </citation>
    <scope>IDENTIFICATION</scope>
</reference>
<feature type="region of interest" description="Disordered" evidence="2">
    <location>
        <begin position="343"/>
        <end position="393"/>
    </location>
</feature>
<protein>
    <recommendedName>
        <fullName evidence="1">Ubiquitin carboxyl-terminal hydrolase</fullName>
        <ecNumber evidence="1">3.4.19.12</ecNumber>
    </recommendedName>
</protein>
<dbReference type="Pfam" id="PF00443">
    <property type="entry name" value="UCH"/>
    <property type="match status" value="1"/>
</dbReference>
<evidence type="ECO:0000313" key="4">
    <source>
        <dbReference type="Ensembl" id="ENSSFOP00015034857.1"/>
    </source>
</evidence>
<feature type="compositionally biased region" description="Basic and acidic residues" evidence="2">
    <location>
        <begin position="349"/>
        <end position="358"/>
    </location>
</feature>
<dbReference type="InterPro" id="IPR018200">
    <property type="entry name" value="USP_CS"/>
</dbReference>
<dbReference type="InterPro" id="IPR001394">
    <property type="entry name" value="Peptidase_C19_UCH"/>
</dbReference>
<dbReference type="CDD" id="cd02661">
    <property type="entry name" value="Peptidase_C19E"/>
    <property type="match status" value="1"/>
</dbReference>
<evidence type="ECO:0000313" key="5">
    <source>
        <dbReference type="Proteomes" id="UP000694397"/>
    </source>
</evidence>
<dbReference type="Gene3D" id="3.90.70.10">
    <property type="entry name" value="Cysteine proteinases"/>
    <property type="match status" value="1"/>
</dbReference>
<dbReference type="GO" id="GO:0006508">
    <property type="term" value="P:proteolysis"/>
    <property type="evidence" value="ECO:0007669"/>
    <property type="project" value="UniProtKB-KW"/>
</dbReference>
<reference evidence="4 5" key="1">
    <citation type="submission" date="2019-04" db="EMBL/GenBank/DDBJ databases">
        <authorList>
            <consortium name="Wellcome Sanger Institute Data Sharing"/>
        </authorList>
    </citation>
    <scope>NUCLEOTIDE SEQUENCE [LARGE SCALE GENOMIC DNA]</scope>
</reference>
<dbReference type="GeneTree" id="ENSGT00940000154596"/>
<evidence type="ECO:0000256" key="1">
    <source>
        <dbReference type="RuleBase" id="RU366025"/>
    </source>
</evidence>
<dbReference type="GO" id="GO:0016579">
    <property type="term" value="P:protein deubiquitination"/>
    <property type="evidence" value="ECO:0007669"/>
    <property type="project" value="InterPro"/>
</dbReference>
<comment type="similarity">
    <text evidence="1">Belongs to the peptidase C19 family.</text>
</comment>
<keyword evidence="1" id="KW-0788">Thiol protease</keyword>
<dbReference type="PROSITE" id="PS50235">
    <property type="entry name" value="USP_3"/>
    <property type="match status" value="1"/>
</dbReference>
<dbReference type="SUPFAM" id="SSF54001">
    <property type="entry name" value="Cysteine proteinases"/>
    <property type="match status" value="1"/>
</dbReference>
<dbReference type="OrthoDB" id="420187at2759"/>
<comment type="catalytic activity">
    <reaction evidence="1">
        <text>Thiol-dependent hydrolysis of ester, thioester, amide, peptide and isopeptide bonds formed by the C-terminal Gly of ubiquitin (a 76-residue protein attached to proteins as an intracellular targeting signal).</text>
        <dbReference type="EC" id="3.4.19.12"/>
    </reaction>
</comment>
<dbReference type="Proteomes" id="UP000694397">
    <property type="component" value="Chromosome 20"/>
</dbReference>
<keyword evidence="1" id="KW-0833">Ubl conjugation pathway</keyword>
<dbReference type="InterPro" id="IPR028889">
    <property type="entry name" value="USP"/>
</dbReference>
<organism evidence="4 5">
    <name type="scientific">Scleropages formosus</name>
    <name type="common">Asian bonytongue</name>
    <name type="synonym">Osteoglossum formosum</name>
    <dbReference type="NCBI Taxonomy" id="113540"/>
    <lineage>
        <taxon>Eukaryota</taxon>
        <taxon>Metazoa</taxon>
        <taxon>Chordata</taxon>
        <taxon>Craniata</taxon>
        <taxon>Vertebrata</taxon>
        <taxon>Euteleostomi</taxon>
        <taxon>Actinopterygii</taxon>
        <taxon>Neopterygii</taxon>
        <taxon>Teleostei</taxon>
        <taxon>Osteoglossocephala</taxon>
        <taxon>Osteoglossomorpha</taxon>
        <taxon>Osteoglossiformes</taxon>
        <taxon>Osteoglossidae</taxon>
        <taxon>Scleropages</taxon>
    </lineage>
</organism>
<feature type="compositionally biased region" description="Gly residues" evidence="2">
    <location>
        <begin position="359"/>
        <end position="377"/>
    </location>
</feature>
<dbReference type="InterPro" id="IPR050164">
    <property type="entry name" value="Peptidase_C19"/>
</dbReference>
<dbReference type="EC" id="3.4.19.12" evidence="1"/>
<dbReference type="AlphaFoldDB" id="A0A8C9S8N9"/>
<dbReference type="Ensembl" id="ENSSFOT00015035238.2">
    <property type="protein sequence ID" value="ENSSFOP00015034857.1"/>
    <property type="gene ID" value="ENSSFOG00015022180.2"/>
</dbReference>
<dbReference type="GO" id="GO:0004843">
    <property type="term" value="F:cysteine-type deubiquitinase activity"/>
    <property type="evidence" value="ECO:0007669"/>
    <property type="project" value="UniProtKB-UniRule"/>
</dbReference>
<feature type="domain" description="USP" evidence="3">
    <location>
        <begin position="38"/>
        <end position="319"/>
    </location>
</feature>
<dbReference type="GO" id="GO:0005634">
    <property type="term" value="C:nucleus"/>
    <property type="evidence" value="ECO:0007669"/>
    <property type="project" value="TreeGrafter"/>
</dbReference>
<sequence length="393" mass="43462">MTIGDDDVHPKKVVLPQEIPADHTQISLKWNQVHRIGAGLHNLGNTCFLNSALQCLTYTPPLANYMLSREHSKTCTSGFCMMCIMQDHITHVFANSGKVVRPTGFQEDAHEFLRCTLEAMLKCCLPANDPVQAAAFVHQVFGGCLRSRVKCLKCKAVFDTFDPFLDVALEIKTAPSIIAALKQFVKLEQLDGENAYKCIKCNKMVPALKRFTIHRSSNVLTIFLNRFANYYGDKITKDVRYPEYLDIRPFMSQCDGEPLHYLLYAVLVHTGSNCYSGHYYCYVKASDGQWYQMNDASVTISDIRTVLNQQAYILFYIRGKERKGTGKGTAAAAAVAVGTRTGAGKRKHTEAEVEEGRLTGRGGETGMVAGEGKGTGTGAQREISGRGTFSIKA</sequence>
<dbReference type="PROSITE" id="PS00973">
    <property type="entry name" value="USP_2"/>
    <property type="match status" value="1"/>
</dbReference>
<keyword evidence="5" id="KW-1185">Reference proteome</keyword>
<accession>A0A8C9S8N9</accession>
<keyword evidence="1" id="KW-0378">Hydrolase</keyword>
<dbReference type="PANTHER" id="PTHR24006">
    <property type="entry name" value="UBIQUITIN CARBOXYL-TERMINAL HYDROLASE"/>
    <property type="match status" value="1"/>
</dbReference>
<evidence type="ECO:0000259" key="3">
    <source>
        <dbReference type="PROSITE" id="PS50235"/>
    </source>
</evidence>
<dbReference type="GO" id="GO:0042981">
    <property type="term" value="P:regulation of apoptotic process"/>
    <property type="evidence" value="ECO:0007669"/>
    <property type="project" value="TreeGrafter"/>
</dbReference>
<dbReference type="FunFam" id="3.90.70.10:FF:000119">
    <property type="entry name" value="Ubiquitin specific peptidase 36"/>
    <property type="match status" value="1"/>
</dbReference>
<name>A0A8C9S8N9_SCLFO</name>
<dbReference type="PANTHER" id="PTHR24006:SF727">
    <property type="entry name" value="UBIQUITIN CARBOXYL-TERMINAL HYDROLASE 42"/>
    <property type="match status" value="1"/>
</dbReference>
<dbReference type="InterPro" id="IPR038765">
    <property type="entry name" value="Papain-like_cys_pep_sf"/>
</dbReference>